<accession>A0A511DSA0</accession>
<proteinExistence type="predicted"/>
<dbReference type="AlphaFoldDB" id="A0A511DSA0"/>
<evidence type="ECO:0000313" key="1">
    <source>
        <dbReference type="EMBL" id="GEL27177.1"/>
    </source>
</evidence>
<keyword evidence="2" id="KW-1185">Reference proteome</keyword>
<sequence length="64" mass="6961">MVLIGVRPVRVAGNGLCSFLDQCGAFYLDTGECRGVIRDNHPSFALAIRGRLMAEADLCFEESV</sequence>
<comment type="caution">
    <text evidence="1">The sequence shown here is derived from an EMBL/GenBank/DDBJ whole genome shotgun (WGS) entry which is preliminary data.</text>
</comment>
<dbReference type="Proteomes" id="UP000321685">
    <property type="component" value="Unassembled WGS sequence"/>
</dbReference>
<dbReference type="EMBL" id="BJVJ01000200">
    <property type="protein sequence ID" value="GEL27177.1"/>
    <property type="molecule type" value="Genomic_DNA"/>
</dbReference>
<organism evidence="1 2">
    <name type="scientific">Pseudonocardia sulfidoxydans NBRC 16205</name>
    <dbReference type="NCBI Taxonomy" id="1223511"/>
    <lineage>
        <taxon>Bacteria</taxon>
        <taxon>Bacillati</taxon>
        <taxon>Actinomycetota</taxon>
        <taxon>Actinomycetes</taxon>
        <taxon>Pseudonocardiales</taxon>
        <taxon>Pseudonocardiaceae</taxon>
        <taxon>Pseudonocardia</taxon>
    </lineage>
</organism>
<gene>
    <name evidence="1" type="ORF">PSU4_61310</name>
</gene>
<reference evidence="1 2" key="1">
    <citation type="submission" date="2019-07" db="EMBL/GenBank/DDBJ databases">
        <title>Whole genome shotgun sequence of Pseudonocardia sulfidoxydans NBRC 16205.</title>
        <authorList>
            <person name="Hosoyama A."/>
            <person name="Uohara A."/>
            <person name="Ohji S."/>
            <person name="Ichikawa N."/>
        </authorList>
    </citation>
    <scope>NUCLEOTIDE SEQUENCE [LARGE SCALE GENOMIC DNA]</scope>
    <source>
        <strain evidence="1 2">NBRC 16205</strain>
    </source>
</reference>
<protein>
    <submittedName>
        <fullName evidence="1">Uncharacterized protein</fullName>
    </submittedName>
</protein>
<evidence type="ECO:0000313" key="2">
    <source>
        <dbReference type="Proteomes" id="UP000321685"/>
    </source>
</evidence>
<name>A0A511DSA0_9PSEU</name>